<keyword evidence="5 9" id="KW-0784">Thiamine biosynthesis</keyword>
<evidence type="ECO:0000256" key="10">
    <source>
        <dbReference type="RuleBase" id="RU003826"/>
    </source>
</evidence>
<accession>A0ABY7RHC5</accession>
<dbReference type="HAMAP" id="MF_00097">
    <property type="entry name" value="TMP_synthase"/>
    <property type="match status" value="1"/>
</dbReference>
<feature type="binding site" evidence="9">
    <location>
        <begin position="205"/>
        <end position="206"/>
    </location>
    <ligand>
        <name>2-[(2R,5Z)-2-carboxy-4-methylthiazol-5(2H)-ylidene]ethyl phosphate</name>
        <dbReference type="ChEBI" id="CHEBI:62899"/>
    </ligand>
</feature>
<keyword evidence="3 9" id="KW-0479">Metal-binding</keyword>
<keyword evidence="14" id="KW-1185">Reference proteome</keyword>
<comment type="catalytic activity">
    <reaction evidence="6 9 10">
        <text>4-methyl-5-(2-phosphooxyethyl)-thiazole + 4-amino-2-methyl-5-(diphosphooxymethyl)pyrimidine + H(+) = thiamine phosphate + diphosphate</text>
        <dbReference type="Rhea" id="RHEA:22328"/>
        <dbReference type="ChEBI" id="CHEBI:15378"/>
        <dbReference type="ChEBI" id="CHEBI:33019"/>
        <dbReference type="ChEBI" id="CHEBI:37575"/>
        <dbReference type="ChEBI" id="CHEBI:57841"/>
        <dbReference type="ChEBI" id="CHEBI:58296"/>
        <dbReference type="EC" id="2.5.1.3"/>
    </reaction>
</comment>
<dbReference type="SUPFAM" id="SSF51391">
    <property type="entry name" value="Thiamin phosphate synthase"/>
    <property type="match status" value="1"/>
</dbReference>
<proteinExistence type="inferred from homology"/>
<keyword evidence="4 9" id="KW-0460">Magnesium</keyword>
<comment type="similarity">
    <text evidence="9 10">Belongs to the thiamine-phosphate synthase family.</text>
</comment>
<dbReference type="InterPro" id="IPR022998">
    <property type="entry name" value="ThiamineP_synth_TenI"/>
</dbReference>
<evidence type="ECO:0000256" key="5">
    <source>
        <dbReference type="ARBA" id="ARBA00022977"/>
    </source>
</evidence>
<feature type="binding site" evidence="9">
    <location>
        <position position="156"/>
    </location>
    <ligand>
        <name>4-amino-2-methyl-5-(diphosphooxymethyl)pyrimidine</name>
        <dbReference type="ChEBI" id="CHEBI:57841"/>
    </ligand>
</feature>
<dbReference type="InterPro" id="IPR036206">
    <property type="entry name" value="ThiamineP_synth_sf"/>
</dbReference>
<dbReference type="Proteomes" id="UP001221268">
    <property type="component" value="Chromosome"/>
</dbReference>
<evidence type="ECO:0000256" key="6">
    <source>
        <dbReference type="ARBA" id="ARBA00047334"/>
    </source>
</evidence>
<dbReference type="EMBL" id="CP116766">
    <property type="protein sequence ID" value="WCL70783.1"/>
    <property type="molecule type" value="Genomic_DNA"/>
</dbReference>
<evidence type="ECO:0000256" key="9">
    <source>
        <dbReference type="HAMAP-Rule" id="MF_00097"/>
    </source>
</evidence>
<evidence type="ECO:0000259" key="12">
    <source>
        <dbReference type="Pfam" id="PF02581"/>
    </source>
</evidence>
<dbReference type="CDD" id="cd00564">
    <property type="entry name" value="TMP_TenI"/>
    <property type="match status" value="1"/>
</dbReference>
<evidence type="ECO:0000256" key="2">
    <source>
        <dbReference type="ARBA" id="ARBA00022679"/>
    </source>
</evidence>
<evidence type="ECO:0000256" key="7">
    <source>
        <dbReference type="ARBA" id="ARBA00047851"/>
    </source>
</evidence>
<dbReference type="InterPro" id="IPR034291">
    <property type="entry name" value="TMP_synthase"/>
</dbReference>
<comment type="cofactor">
    <cofactor evidence="9">
        <name>Mg(2+)</name>
        <dbReference type="ChEBI" id="CHEBI:18420"/>
    </cofactor>
    <text evidence="9">Binds 1 Mg(2+) ion per subunit.</text>
</comment>
<dbReference type="InterPro" id="IPR013785">
    <property type="entry name" value="Aldolase_TIM"/>
</dbReference>
<comment type="catalytic activity">
    <reaction evidence="8 9 10">
        <text>2-[(2R,5Z)-2-carboxy-4-methylthiazol-5(2H)-ylidene]ethyl phosphate + 4-amino-2-methyl-5-(diphosphooxymethyl)pyrimidine + 2 H(+) = thiamine phosphate + CO2 + diphosphate</text>
        <dbReference type="Rhea" id="RHEA:47844"/>
        <dbReference type="ChEBI" id="CHEBI:15378"/>
        <dbReference type="ChEBI" id="CHEBI:16526"/>
        <dbReference type="ChEBI" id="CHEBI:33019"/>
        <dbReference type="ChEBI" id="CHEBI:37575"/>
        <dbReference type="ChEBI" id="CHEBI:57841"/>
        <dbReference type="ChEBI" id="CHEBI:62899"/>
        <dbReference type="EC" id="2.5.1.3"/>
    </reaction>
</comment>
<dbReference type="GO" id="GO:0004789">
    <property type="term" value="F:thiamine-phosphate diphosphorylase activity"/>
    <property type="evidence" value="ECO:0007669"/>
    <property type="project" value="UniProtKB-EC"/>
</dbReference>
<feature type="binding site" evidence="9">
    <location>
        <position position="126"/>
    </location>
    <ligand>
        <name>4-amino-2-methyl-5-(diphosphooxymethyl)pyrimidine</name>
        <dbReference type="ChEBI" id="CHEBI:57841"/>
    </ligand>
</feature>
<dbReference type="EC" id="2.5.1.3" evidence="9"/>
<dbReference type="Pfam" id="PF02581">
    <property type="entry name" value="TMP-TENI"/>
    <property type="match status" value="1"/>
</dbReference>
<dbReference type="Gene3D" id="3.20.20.70">
    <property type="entry name" value="Aldolase class I"/>
    <property type="match status" value="1"/>
</dbReference>
<evidence type="ECO:0000313" key="13">
    <source>
        <dbReference type="EMBL" id="WCL70783.1"/>
    </source>
</evidence>
<name>A0ABY7RHC5_9NEIS</name>
<evidence type="ECO:0000256" key="3">
    <source>
        <dbReference type="ARBA" id="ARBA00022723"/>
    </source>
</evidence>
<dbReference type="RefSeq" id="WP_237090634.1">
    <property type="nucleotide sequence ID" value="NZ_CP116766.1"/>
</dbReference>
<gene>
    <name evidence="9 13" type="primary">thiE</name>
    <name evidence="13" type="ORF">PJU73_05195</name>
</gene>
<comment type="caution">
    <text evidence="9">Lacks conserved residue(s) required for the propagation of feature annotation.</text>
</comment>
<evidence type="ECO:0000313" key="14">
    <source>
        <dbReference type="Proteomes" id="UP001221268"/>
    </source>
</evidence>
<comment type="catalytic activity">
    <reaction evidence="7 9 10">
        <text>2-(2-carboxy-4-methylthiazol-5-yl)ethyl phosphate + 4-amino-2-methyl-5-(diphosphooxymethyl)pyrimidine + 2 H(+) = thiamine phosphate + CO2 + diphosphate</text>
        <dbReference type="Rhea" id="RHEA:47848"/>
        <dbReference type="ChEBI" id="CHEBI:15378"/>
        <dbReference type="ChEBI" id="CHEBI:16526"/>
        <dbReference type="ChEBI" id="CHEBI:33019"/>
        <dbReference type="ChEBI" id="CHEBI:37575"/>
        <dbReference type="ChEBI" id="CHEBI:57841"/>
        <dbReference type="ChEBI" id="CHEBI:62890"/>
        <dbReference type="EC" id="2.5.1.3"/>
    </reaction>
</comment>
<reference evidence="13 14" key="1">
    <citation type="submission" date="2023-01" db="EMBL/GenBank/DDBJ databases">
        <authorList>
            <person name="Yang C."/>
        </authorList>
    </citation>
    <scope>NUCLEOTIDE SEQUENCE [LARGE SCALE GENOMIC DNA]</scope>
    <source>
        <strain evidence="13 14">ZJ106</strain>
    </source>
</reference>
<feature type="binding site" evidence="9">
    <location>
        <position position="87"/>
    </location>
    <ligand>
        <name>4-amino-2-methyl-5-(diphosphooxymethyl)pyrimidine</name>
        <dbReference type="ChEBI" id="CHEBI:57841"/>
    </ligand>
</feature>
<keyword evidence="2 9" id="KW-0808">Transferase</keyword>
<feature type="binding site" evidence="9">
    <location>
        <begin position="153"/>
        <end position="155"/>
    </location>
    <ligand>
        <name>2-[(2R,5Z)-2-carboxy-4-methylthiazol-5(2H)-ylidene]ethyl phosphate</name>
        <dbReference type="ChEBI" id="CHEBI:62899"/>
    </ligand>
</feature>
<dbReference type="PANTHER" id="PTHR20857">
    <property type="entry name" value="THIAMINE-PHOSPHATE PYROPHOSPHORYLASE"/>
    <property type="match status" value="1"/>
</dbReference>
<evidence type="ECO:0000256" key="4">
    <source>
        <dbReference type="ARBA" id="ARBA00022842"/>
    </source>
</evidence>
<comment type="function">
    <text evidence="9">Condenses 4-methyl-5-(beta-hydroxyethyl)thiazole monophosphate (THZ-P) and 2-methyl-4-amino-5-hydroxymethyl pyrimidine pyrophosphate (HMP-PP) to form thiamine monophosphate (TMP).</text>
</comment>
<organism evidence="13 14">
    <name type="scientific">Neisseria lisongii</name>
    <dbReference type="NCBI Taxonomy" id="2912188"/>
    <lineage>
        <taxon>Bacteria</taxon>
        <taxon>Pseudomonadati</taxon>
        <taxon>Pseudomonadota</taxon>
        <taxon>Betaproteobacteria</taxon>
        <taxon>Neisseriales</taxon>
        <taxon>Neisseriaceae</taxon>
        <taxon>Neisseria</taxon>
    </lineage>
</organism>
<evidence type="ECO:0000256" key="1">
    <source>
        <dbReference type="ARBA" id="ARBA00005165"/>
    </source>
</evidence>
<feature type="domain" description="Thiamine phosphate synthase/TenI" evidence="12">
    <location>
        <begin position="15"/>
        <end position="208"/>
    </location>
</feature>
<feature type="binding site" evidence="9">
    <location>
        <begin position="51"/>
        <end position="55"/>
    </location>
    <ligand>
        <name>4-amino-2-methyl-5-(diphosphooxymethyl)pyrimidine</name>
        <dbReference type="ChEBI" id="CHEBI:57841"/>
    </ligand>
</feature>
<comment type="pathway">
    <text evidence="1 9 11">Cofactor biosynthesis; thiamine diphosphate biosynthesis; thiamine phosphate from 4-amino-2-methyl-5-diphosphomethylpyrimidine and 4-methyl-5-(2-phosphoethyl)-thiazole: step 1/1.</text>
</comment>
<feature type="binding site" evidence="9">
    <location>
        <position position="185"/>
    </location>
    <ligand>
        <name>2-[(2R,5Z)-2-carboxy-4-methylthiazol-5(2H)-ylidene]ethyl phosphate</name>
        <dbReference type="ChEBI" id="CHEBI:62899"/>
    </ligand>
</feature>
<evidence type="ECO:0000256" key="11">
    <source>
        <dbReference type="RuleBase" id="RU004253"/>
    </source>
</evidence>
<dbReference type="PANTHER" id="PTHR20857:SF15">
    <property type="entry name" value="THIAMINE-PHOSPHATE SYNTHASE"/>
    <property type="match status" value="1"/>
</dbReference>
<feature type="binding site" evidence="9">
    <location>
        <position position="107"/>
    </location>
    <ligand>
        <name>Mg(2+)</name>
        <dbReference type="ChEBI" id="CHEBI:18420"/>
    </ligand>
</feature>
<dbReference type="NCBIfam" id="TIGR00693">
    <property type="entry name" value="thiE"/>
    <property type="match status" value="1"/>
</dbReference>
<sequence length="224" mass="23871">MKPNQPQTMRDMLNLYLVAGTQDCRHLGGTPQQNLLSVLEQALRSGITCYQLREKGAGSLQDKALIQQLAAECRTLCRQYGVPFVLNNDVEAAIEWGADGVHIGQKDMPLAQAADLCRGRLFIGISNNSFDNILNSRQINRADYFACGPLFPTQSKPDAAAPVGIDLVRRIRAAGITQPLVAIGGIKAAHAAEIRAAGADGIAVISAITQAEDVAAAVRALLAK</sequence>
<protein>
    <recommendedName>
        <fullName evidence="9">Thiamine-phosphate synthase</fullName>
        <shortName evidence="9">TP synthase</shortName>
        <shortName evidence="9">TPS</shortName>
        <ecNumber evidence="9">2.5.1.3</ecNumber>
    </recommendedName>
    <alternativeName>
        <fullName evidence="9">Thiamine-phosphate pyrophosphorylase</fullName>
        <shortName evidence="9">TMP pyrophosphorylase</shortName>
        <shortName evidence="9">TMP-PPase</shortName>
    </alternativeName>
</protein>
<evidence type="ECO:0000256" key="8">
    <source>
        <dbReference type="ARBA" id="ARBA00047883"/>
    </source>
</evidence>